<reference evidence="2" key="4">
    <citation type="submission" date="2022-12" db="EMBL/GenBank/DDBJ databases">
        <title>Comparative genomics of Legionella pneumophila isolates from the West Bank and Germany support molecular epidemiology of Legionnaires disease.</title>
        <authorList>
            <person name="Zayed A.R."/>
            <person name="Bitar D.M."/>
            <person name="Steinert M."/>
            <person name="Lueck C."/>
            <person name="Brettar I."/>
            <person name="Hoefle M.G."/>
            <person name="Bunk B."/>
        </authorList>
    </citation>
    <scope>NUCLEOTIDE SEQUENCE</scope>
    <source>
        <strain evidence="2">H23</strain>
    </source>
</reference>
<reference evidence="3 4" key="2">
    <citation type="submission" date="2018-06" db="EMBL/GenBank/DDBJ databases">
        <authorList>
            <consortium name="Pathogen Informatics"/>
            <person name="Doyle S."/>
        </authorList>
    </citation>
    <scope>NUCLEOTIDE SEQUENCE [LARGE SCALE GENOMIC DNA]</scope>
    <source>
        <strain evidence="3 4">NCTC12000</strain>
    </source>
</reference>
<dbReference type="Gene3D" id="1.10.150.240">
    <property type="entry name" value="Putative phosphatase, domain 2"/>
    <property type="match status" value="1"/>
</dbReference>
<proteinExistence type="predicted"/>
<evidence type="ECO:0000313" key="4">
    <source>
        <dbReference type="Proteomes" id="UP000254631"/>
    </source>
</evidence>
<gene>
    <name evidence="3" type="primary">gph_3</name>
    <name evidence="1" type="ORF">JBJ86_15225</name>
    <name evidence="3" type="ORF">NCTC12000_02438</name>
    <name evidence="2" type="ORF">O6C86_14930</name>
</gene>
<dbReference type="Proteomes" id="UP000254631">
    <property type="component" value="Unassembled WGS sequence"/>
</dbReference>
<dbReference type="Gene3D" id="3.40.50.1000">
    <property type="entry name" value="HAD superfamily/HAD-like"/>
    <property type="match status" value="1"/>
</dbReference>
<dbReference type="Pfam" id="PF13419">
    <property type="entry name" value="HAD_2"/>
    <property type="match status" value="1"/>
</dbReference>
<name>A0A130ZUU9_LEGPN</name>
<dbReference type="Proteomes" id="UP001071279">
    <property type="component" value="Unassembled WGS sequence"/>
</dbReference>
<dbReference type="PANTHER" id="PTHR43434:SF24">
    <property type="entry name" value="HYDROLASE-RELATED"/>
    <property type="match status" value="1"/>
</dbReference>
<dbReference type="Proteomes" id="UP000866496">
    <property type="component" value="Unassembled WGS sequence"/>
</dbReference>
<dbReference type="EMBL" id="UGOL01000001">
    <property type="protein sequence ID" value="STX80423.1"/>
    <property type="molecule type" value="Genomic_DNA"/>
</dbReference>
<organism evidence="3 4">
    <name type="scientific">Legionella pneumophila</name>
    <dbReference type="NCBI Taxonomy" id="446"/>
    <lineage>
        <taxon>Bacteria</taxon>
        <taxon>Pseudomonadati</taxon>
        <taxon>Pseudomonadota</taxon>
        <taxon>Gammaproteobacteria</taxon>
        <taxon>Legionellales</taxon>
        <taxon>Legionellaceae</taxon>
        <taxon>Legionella</taxon>
    </lineage>
</organism>
<dbReference type="SFLD" id="SFLDG01129">
    <property type="entry name" value="C1.5:_HAD__Beta-PGM__Phosphata"/>
    <property type="match status" value="1"/>
</dbReference>
<dbReference type="GO" id="GO:0006281">
    <property type="term" value="P:DNA repair"/>
    <property type="evidence" value="ECO:0007669"/>
    <property type="project" value="TreeGrafter"/>
</dbReference>
<reference evidence="1" key="1">
    <citation type="journal article" date="2018" name="Genome Biol.">
        <title>SKESA: strategic k-mer extension for scrupulous assemblies.</title>
        <authorList>
            <person name="Souvorov A."/>
            <person name="Agarwala R."/>
            <person name="Lipman D.J."/>
        </authorList>
    </citation>
    <scope>NUCLEOTIDE SEQUENCE</scope>
    <source>
        <strain evidence="1">AZ00058701</strain>
    </source>
</reference>
<dbReference type="OMA" id="FRQHYAD"/>
<dbReference type="InterPro" id="IPR023214">
    <property type="entry name" value="HAD_sf"/>
</dbReference>
<dbReference type="SUPFAM" id="SSF56784">
    <property type="entry name" value="HAD-like"/>
    <property type="match status" value="1"/>
</dbReference>
<evidence type="ECO:0000313" key="1">
    <source>
        <dbReference type="EMBL" id="HAU1881590.1"/>
    </source>
</evidence>
<dbReference type="InterPro" id="IPR036412">
    <property type="entry name" value="HAD-like_sf"/>
</dbReference>
<dbReference type="NCBIfam" id="TIGR01509">
    <property type="entry name" value="HAD-SF-IA-v3"/>
    <property type="match status" value="1"/>
</dbReference>
<keyword evidence="3" id="KW-0378">Hydrolase</keyword>
<dbReference type="InterPro" id="IPR023198">
    <property type="entry name" value="PGP-like_dom2"/>
</dbReference>
<dbReference type="GO" id="GO:0008967">
    <property type="term" value="F:phosphoglycolate phosphatase activity"/>
    <property type="evidence" value="ECO:0007669"/>
    <property type="project" value="UniProtKB-EC"/>
</dbReference>
<dbReference type="EMBL" id="JAPXIC010000095">
    <property type="protein sequence ID" value="MCZ4720498.1"/>
    <property type="molecule type" value="Genomic_DNA"/>
</dbReference>
<dbReference type="InterPro" id="IPR050155">
    <property type="entry name" value="HAD-like_hydrolase_sf"/>
</dbReference>
<evidence type="ECO:0000313" key="3">
    <source>
        <dbReference type="EMBL" id="STX80423.1"/>
    </source>
</evidence>
<accession>A0A130ZUU9</accession>
<dbReference type="EC" id="3.1.3.18" evidence="3"/>
<dbReference type="NCBIfam" id="TIGR01549">
    <property type="entry name" value="HAD-SF-IA-v1"/>
    <property type="match status" value="1"/>
</dbReference>
<dbReference type="SMR" id="A0A130ZUU9"/>
<dbReference type="SFLD" id="SFLDS00003">
    <property type="entry name" value="Haloacid_Dehalogenase"/>
    <property type="match status" value="1"/>
</dbReference>
<dbReference type="InterPro" id="IPR006439">
    <property type="entry name" value="HAD-SF_hydro_IA"/>
</dbReference>
<sequence length="219" mass="24085">MSSAYQLVIFDWEGTIADTLGVILHTVATEAKMLGFGDIDPYQARKYVDLGLVQAVKKTLPNLTAGQQEDLLQAVQSAMISRPTEVRLIPGVLEFIQQLHQAKVDLAIATNKGHNSLIRALQATELDQLFKVTRSAGQVPAKPCPQMLEEIMEEFGRDPSSTLMIGDSTTDMEMAKRINVNAIGMDFYHQQEDALKAAGALAVFDDYKLLSAYLMLPEA</sequence>
<dbReference type="EMBL" id="DACWHX010000028">
    <property type="protein sequence ID" value="HAU1881590.1"/>
    <property type="molecule type" value="Genomic_DNA"/>
</dbReference>
<dbReference type="RefSeq" id="WP_010948000.1">
    <property type="nucleotide sequence ID" value="NZ_BAZA01000133.1"/>
</dbReference>
<dbReference type="STRING" id="91892.BIZ52_10930"/>
<protein>
    <submittedName>
        <fullName evidence="1">HAD-IA family hydrolase</fullName>
    </submittedName>
    <submittedName>
        <fullName evidence="3">Hydrolase (Haloacid dehalogenase family)</fullName>
        <ecNumber evidence="3">3.1.3.18</ecNumber>
    </submittedName>
</protein>
<dbReference type="AlphaFoldDB" id="A0A130ZUU9"/>
<dbReference type="InterPro" id="IPR041492">
    <property type="entry name" value="HAD_2"/>
</dbReference>
<dbReference type="GO" id="GO:0005829">
    <property type="term" value="C:cytosol"/>
    <property type="evidence" value="ECO:0007669"/>
    <property type="project" value="TreeGrafter"/>
</dbReference>
<dbReference type="GeneID" id="57036286"/>
<dbReference type="PANTHER" id="PTHR43434">
    <property type="entry name" value="PHOSPHOGLYCOLATE PHOSPHATASE"/>
    <property type="match status" value="1"/>
</dbReference>
<reference evidence="1" key="3">
    <citation type="submission" date="2019-10" db="EMBL/GenBank/DDBJ databases">
        <authorList>
            <consortium name="NCBI Pathogen Detection Project"/>
        </authorList>
    </citation>
    <scope>NUCLEOTIDE SEQUENCE</scope>
    <source>
        <strain evidence="1">AZ00058701</strain>
    </source>
</reference>
<evidence type="ECO:0000313" key="2">
    <source>
        <dbReference type="EMBL" id="MCZ4720498.1"/>
    </source>
</evidence>